<proteinExistence type="predicted"/>
<evidence type="ECO:0000313" key="5">
    <source>
        <dbReference type="EMBL" id="TSY13804.1"/>
    </source>
</evidence>
<feature type="coiled-coil region" evidence="2">
    <location>
        <begin position="271"/>
        <end position="358"/>
    </location>
</feature>
<feature type="compositionally biased region" description="Low complexity" evidence="3">
    <location>
        <begin position="817"/>
        <end position="830"/>
    </location>
</feature>
<sequence>MPFHSNSLENISEVNTSRMQAQEQRKETKNEMPSTRFQRSTQSYHKESPGSMGKVHIKIKNSGCNNANNNSELTERTSLGNSQDLSHDDLLLLLSILEGELQARDEVITVLRAEKIDLALLEANYGFVTSPKVLQALQRDTTRSKGHCWREDIYEKPIAELDKLVEKQKETYRVMLEQLLQVEQAHRQTLYRLEDEKQNHKEYMKKSDEFTALLEHEGERLKLLNQQEKSHQKQTEEENNIKVAKLKDELTKLKSFALLVIDEQQHATEQLAQQSTKVWELQATAREAQEELNSVRTRAQKMENKVLHLEAELSNQSVQFHQQQEAMSNKLADENRENRQLHQKLATLTQKIGELEKLNKTLCRAGEELQKLKDKKGEGNGNYILVSEVEDLRKRVVEMEEKDEELVKMENLCTDLKRKLEKESTQNCSLRTELDKLDHRVLELEELDNVCAENKQECSSLKCNLEKEQAVTKHMCNELDNLRIRIKELEAAESLLQKTEWTLKEDITKLKTLTVMLVNERKNMAEKLKQLENKVQDSTAKLQVEQDKVTSVTEKLIKESKKALKIKVEMEEKLCIATKESNDLKIKLKSEEDKNKDLQSEVSLMEKRLQSMEAVEREFLRNKAKEENMKSLIKNGFQQEDNKLKDLTQEVEWLRRKVSKMNVVEKDLLKTQNESDSLENGYSNEKALREELETTKNELSKYQLVEKENLNQELILYKQLKEEEVKSSNLAKEVEALKEKIHNYMGIEESICNMKTEYATLQRKLTQQEIRNKELVREKESLTREVERYHRFSKSLRPGMIGRRLSDLQVSTKEVQTESTDSPTSTSKKPSIPEESNQQYEHNSAKCSTSHNHLNDSTKYGNLVSESIEKQHFNNCNLQNTQNGPCIQQEHIIVTHNLSQPLHIKVTPNYSPNTSTPKITNSTTENVQPYINSTTESIQTYTTTTVPPNIDCTRKQVTLIHNPPVSPQNNKCHTSIKGPMISELLKPDCVMSSTKMSTITGDSDKVQKSKVEPGNTVYCVMPQRQNDWHAQRYNRAIQSVLSKKDKLHIHLGISCPQTTNGNTEPACSPGQEQRTTISAKVDTKIAGSIMKPPSTSIPQPIQFTVPVEAFQQSGPTKIPKPKAYITPMETNSRTSQTQRTGTAQALPKLGKNNYMTTENLFTMS</sequence>
<dbReference type="InterPro" id="IPR050719">
    <property type="entry name" value="Cortactin-Actin_Reg"/>
</dbReference>
<dbReference type="Proteomes" id="UP000319801">
    <property type="component" value="Unassembled WGS sequence"/>
</dbReference>
<dbReference type="PANTHER" id="PTHR23166">
    <property type="entry name" value="FILAMIN/GPBP-INTERACTING PROTEIN"/>
    <property type="match status" value="1"/>
</dbReference>
<feature type="compositionally biased region" description="Polar residues" evidence="3">
    <location>
        <begin position="31"/>
        <end position="43"/>
    </location>
</feature>
<gene>
    <name evidence="5" type="ORF">Baya_14027</name>
</gene>
<dbReference type="Pfam" id="PF09727">
    <property type="entry name" value="CortBP2"/>
    <property type="match status" value="1"/>
</dbReference>
<keyword evidence="1 2" id="KW-0175">Coiled coil</keyword>
<dbReference type="AlphaFoldDB" id="A0A556V7E9"/>
<reference evidence="5 6" key="1">
    <citation type="journal article" date="2019" name="Genome Biol. Evol.">
        <title>Whole-Genome Sequencing of the Giant Devil Catfish, Bagarius yarrelli.</title>
        <authorList>
            <person name="Jiang W."/>
            <person name="Lv Y."/>
            <person name="Cheng L."/>
            <person name="Yang K."/>
            <person name="Chao B."/>
            <person name="Wang X."/>
            <person name="Li Y."/>
            <person name="Pan X."/>
            <person name="You X."/>
            <person name="Zhang Y."/>
            <person name="Yang J."/>
            <person name="Li J."/>
            <person name="Zhang X."/>
            <person name="Liu S."/>
            <person name="Sun C."/>
            <person name="Yang J."/>
            <person name="Shi Q."/>
        </authorList>
    </citation>
    <scope>NUCLEOTIDE SEQUENCE [LARGE SCALE GENOMIC DNA]</scope>
    <source>
        <strain evidence="5">JWS20170419001</strain>
        <tissue evidence="5">Muscle</tissue>
    </source>
</reference>
<feature type="coiled-coil region" evidence="2">
    <location>
        <begin position="581"/>
        <end position="785"/>
    </location>
</feature>
<evidence type="ECO:0000256" key="3">
    <source>
        <dbReference type="SAM" id="MobiDB-lite"/>
    </source>
</evidence>
<feature type="compositionally biased region" description="Polar residues" evidence="3">
    <location>
        <begin position="1"/>
        <end position="22"/>
    </location>
</feature>
<accession>A0A556V7E9</accession>
<dbReference type="OrthoDB" id="9895588at2759"/>
<dbReference type="InterPro" id="IPR019131">
    <property type="entry name" value="Cortactin-binding_p2_N"/>
</dbReference>
<evidence type="ECO:0000256" key="1">
    <source>
        <dbReference type="ARBA" id="ARBA00023054"/>
    </source>
</evidence>
<dbReference type="PANTHER" id="PTHR23166:SF4">
    <property type="entry name" value="FILAMIN A-INTERACTING PROTEIN 1-LIKE"/>
    <property type="match status" value="1"/>
</dbReference>
<protein>
    <submittedName>
        <fullName evidence="5">Filamin A-interacting protein 1-like</fullName>
    </submittedName>
</protein>
<feature type="compositionally biased region" description="Polar residues" evidence="3">
    <location>
        <begin position="834"/>
        <end position="854"/>
    </location>
</feature>
<evidence type="ECO:0000313" key="6">
    <source>
        <dbReference type="Proteomes" id="UP000319801"/>
    </source>
</evidence>
<evidence type="ECO:0000259" key="4">
    <source>
        <dbReference type="Pfam" id="PF09727"/>
    </source>
</evidence>
<feature type="region of interest" description="Disordered" evidence="3">
    <location>
        <begin position="808"/>
        <end position="854"/>
    </location>
</feature>
<keyword evidence="6" id="KW-1185">Reference proteome</keyword>
<feature type="coiled-coil region" evidence="2">
    <location>
        <begin position="389"/>
        <end position="548"/>
    </location>
</feature>
<evidence type="ECO:0000256" key="2">
    <source>
        <dbReference type="SAM" id="Coils"/>
    </source>
</evidence>
<feature type="domain" description="Cortactin-binding protein-2 N-terminal" evidence="4">
    <location>
        <begin position="84"/>
        <end position="265"/>
    </location>
</feature>
<comment type="caution">
    <text evidence="5">The sequence shown here is derived from an EMBL/GenBank/DDBJ whole genome shotgun (WGS) entry which is preliminary data.</text>
</comment>
<name>A0A556V7E9_BAGYA</name>
<feature type="region of interest" description="Disordered" evidence="3">
    <location>
        <begin position="1"/>
        <end position="53"/>
    </location>
</feature>
<organism evidence="5 6">
    <name type="scientific">Bagarius yarrelli</name>
    <name type="common">Goonch</name>
    <name type="synonym">Bagrus yarrelli</name>
    <dbReference type="NCBI Taxonomy" id="175774"/>
    <lineage>
        <taxon>Eukaryota</taxon>
        <taxon>Metazoa</taxon>
        <taxon>Chordata</taxon>
        <taxon>Craniata</taxon>
        <taxon>Vertebrata</taxon>
        <taxon>Euteleostomi</taxon>
        <taxon>Actinopterygii</taxon>
        <taxon>Neopterygii</taxon>
        <taxon>Teleostei</taxon>
        <taxon>Ostariophysi</taxon>
        <taxon>Siluriformes</taxon>
        <taxon>Sisoridae</taxon>
        <taxon>Sisorinae</taxon>
        <taxon>Bagarius</taxon>
    </lineage>
</organism>
<dbReference type="EMBL" id="VCAZ01000145">
    <property type="protein sequence ID" value="TSY13804.1"/>
    <property type="molecule type" value="Genomic_DNA"/>
</dbReference>